<sequence>MSEKSLKLTAYFGERQRAVGEPRRFLADEMLDLFGTRGVATSVMMRGVASFGPTGGLHSDVSLSLSEDPPVTIAAVDVESKIRGLVDDVTAMTGHGLVTLERARLITRDSGTDALSEIDSRTGDAAKLTIYVGRQVRVAGSPAHVAVCDLLCRHGFAGATVLLGVDGTAYGTRQRARFFGRNVNVPQMIIGIGLPPQVSAAATELAALLPNPLLTVERVRLCKRDGELFARPQELPATDSQGRTLWQKLMVHTADCDNNEGQPIHRAIVAQLMRSRTARGATVLRGIWGFHGEHKPHGDKLFQLARKVPLTTIVVDTPDAIARSFTVIDELTTRHGLITSEMVPAAMSLDGTPRMPETPLAEYDY</sequence>
<dbReference type="PANTHER" id="PTHR35983">
    <property type="entry name" value="UPF0166 PROTEIN TM_0021"/>
    <property type="match status" value="1"/>
</dbReference>
<protein>
    <recommendedName>
        <fullName evidence="4">DUF190 domain-containing protein</fullName>
    </recommendedName>
</protein>
<dbReference type="Pfam" id="PF02641">
    <property type="entry name" value="DUF190"/>
    <property type="match status" value="3"/>
</dbReference>
<comment type="caution">
    <text evidence="2">The sequence shown here is derived from an EMBL/GenBank/DDBJ whole genome shotgun (WGS) entry which is preliminary data.</text>
</comment>
<name>A0A1A6BHZ2_MYCGO</name>
<dbReference type="PANTHER" id="PTHR35983:SF1">
    <property type="entry name" value="UPF0166 PROTEIN TM_0021"/>
    <property type="match status" value="1"/>
</dbReference>
<evidence type="ECO:0000256" key="1">
    <source>
        <dbReference type="ARBA" id="ARBA00010554"/>
    </source>
</evidence>
<evidence type="ECO:0008006" key="4">
    <source>
        <dbReference type="Google" id="ProtNLM"/>
    </source>
</evidence>
<gene>
    <name evidence="2" type="ORF">A9W98_17795</name>
</gene>
<dbReference type="EMBL" id="MAEM01000243">
    <property type="protein sequence ID" value="OBS01839.1"/>
    <property type="molecule type" value="Genomic_DNA"/>
</dbReference>
<dbReference type="SUPFAM" id="SSF54913">
    <property type="entry name" value="GlnB-like"/>
    <property type="match status" value="3"/>
</dbReference>
<accession>A0A1A6BHZ2</accession>
<dbReference type="InterPro" id="IPR011322">
    <property type="entry name" value="N-reg_PII-like_a/b"/>
</dbReference>
<dbReference type="Gene3D" id="3.30.70.120">
    <property type="match status" value="3"/>
</dbReference>
<evidence type="ECO:0000313" key="3">
    <source>
        <dbReference type="Proteomes" id="UP000093757"/>
    </source>
</evidence>
<comment type="similarity">
    <text evidence="1">Belongs to the UPF0166 family.</text>
</comment>
<evidence type="ECO:0000313" key="2">
    <source>
        <dbReference type="EMBL" id="OBS01839.1"/>
    </source>
</evidence>
<reference evidence="2 3" key="1">
    <citation type="submission" date="2016-06" db="EMBL/GenBank/DDBJ databases">
        <authorList>
            <person name="Kjaerup R.B."/>
            <person name="Dalgaard T.S."/>
            <person name="Juul-Madsen H.R."/>
        </authorList>
    </citation>
    <scope>NUCLEOTIDE SEQUENCE [LARGE SCALE GENOMIC DNA]</scope>
    <source>
        <strain evidence="2 3">1245752.6</strain>
    </source>
</reference>
<proteinExistence type="inferred from homology"/>
<dbReference type="OrthoDB" id="9795599at2"/>
<dbReference type="InterPro" id="IPR015867">
    <property type="entry name" value="N-reg_PII/ATP_PRibTrfase_C"/>
</dbReference>
<dbReference type="Proteomes" id="UP000093757">
    <property type="component" value="Unassembled WGS sequence"/>
</dbReference>
<dbReference type="InterPro" id="IPR003793">
    <property type="entry name" value="UPF0166"/>
</dbReference>
<dbReference type="AlphaFoldDB" id="A0A1A6BHZ2"/>
<organism evidence="2 3">
    <name type="scientific">Mycobacterium gordonae</name>
    <dbReference type="NCBI Taxonomy" id="1778"/>
    <lineage>
        <taxon>Bacteria</taxon>
        <taxon>Bacillati</taxon>
        <taxon>Actinomycetota</taxon>
        <taxon>Actinomycetes</taxon>
        <taxon>Mycobacteriales</taxon>
        <taxon>Mycobacteriaceae</taxon>
        <taxon>Mycobacterium</taxon>
    </lineage>
</organism>
<dbReference type="RefSeq" id="WP_065133848.1">
    <property type="nucleotide sequence ID" value="NZ_MAEM01000243.1"/>
</dbReference>